<evidence type="ECO:0000313" key="2">
    <source>
        <dbReference type="EMBL" id="ETO25546.1"/>
    </source>
</evidence>
<protein>
    <submittedName>
        <fullName evidence="2">Uncharacterized protein</fullName>
    </submittedName>
</protein>
<dbReference type="OrthoDB" id="76265at2759"/>
<keyword evidence="1" id="KW-0472">Membrane</keyword>
<organism evidence="2 3">
    <name type="scientific">Reticulomyxa filosa</name>
    <dbReference type="NCBI Taxonomy" id="46433"/>
    <lineage>
        <taxon>Eukaryota</taxon>
        <taxon>Sar</taxon>
        <taxon>Rhizaria</taxon>
        <taxon>Retaria</taxon>
        <taxon>Foraminifera</taxon>
        <taxon>Monothalamids</taxon>
        <taxon>Reticulomyxidae</taxon>
        <taxon>Reticulomyxa</taxon>
    </lineage>
</organism>
<keyword evidence="1" id="KW-0812">Transmembrane</keyword>
<dbReference type="InterPro" id="IPR021067">
    <property type="entry name" value="Glycosyltransferase"/>
</dbReference>
<comment type="caution">
    <text evidence="2">The sequence shown here is derived from an EMBL/GenBank/DDBJ whole genome shotgun (WGS) entry which is preliminary data.</text>
</comment>
<dbReference type="Pfam" id="PF11397">
    <property type="entry name" value="GlcNAc"/>
    <property type="match status" value="1"/>
</dbReference>
<dbReference type="EMBL" id="ASPP01008439">
    <property type="protein sequence ID" value="ETO25546.1"/>
    <property type="molecule type" value="Genomic_DNA"/>
</dbReference>
<evidence type="ECO:0000256" key="1">
    <source>
        <dbReference type="SAM" id="Phobius"/>
    </source>
</evidence>
<gene>
    <name evidence="2" type="ORF">RFI_11590</name>
</gene>
<dbReference type="PANTHER" id="PTHR34496">
    <property type="entry name" value="GLCNAC TRANSFERASE-RELATED"/>
    <property type="match status" value="1"/>
</dbReference>
<sequence length="262" mass="31024">MAGKSAVQFTKFLKYFQNLKYGKIITTEVYCLNKKILMPMNVLSSKICANIMNLVQSCYSKEKQMLYSQRSHWRFSDKDKRYSDSLFWKICGLNICLFLTLGVVLYLFWDCSRGEIKNPQKNWKESNRNENVLKKYLANELPHLKEREIARQKEQSEMNSNSTKGLYHYIFDMNKLQTLYKEKSEMGGLYPDWGDKETIFVALCSYRDNQCKNTIINLFEQAKYPDRIRVGIFQQHNFSDTDCMDFDKLLDCDVLPGVFFFK</sequence>
<dbReference type="Proteomes" id="UP000023152">
    <property type="component" value="Unassembled WGS sequence"/>
</dbReference>
<keyword evidence="1" id="KW-1133">Transmembrane helix</keyword>
<feature type="transmembrane region" description="Helical" evidence="1">
    <location>
        <begin position="86"/>
        <end position="109"/>
    </location>
</feature>
<reference evidence="2 3" key="1">
    <citation type="journal article" date="2013" name="Curr. Biol.">
        <title>The Genome of the Foraminiferan Reticulomyxa filosa.</title>
        <authorList>
            <person name="Glockner G."/>
            <person name="Hulsmann N."/>
            <person name="Schleicher M."/>
            <person name="Noegel A.A."/>
            <person name="Eichinger L."/>
            <person name="Gallinger C."/>
            <person name="Pawlowski J."/>
            <person name="Sierra R."/>
            <person name="Euteneuer U."/>
            <person name="Pillet L."/>
            <person name="Moustafa A."/>
            <person name="Platzer M."/>
            <person name="Groth M."/>
            <person name="Szafranski K."/>
            <person name="Schliwa M."/>
        </authorList>
    </citation>
    <scope>NUCLEOTIDE SEQUENCE [LARGE SCALE GENOMIC DNA]</scope>
</reference>
<evidence type="ECO:0000313" key="3">
    <source>
        <dbReference type="Proteomes" id="UP000023152"/>
    </source>
</evidence>
<keyword evidence="3" id="KW-1185">Reference proteome</keyword>
<name>X6NHR2_RETFI</name>
<dbReference type="PANTHER" id="PTHR34496:SF10">
    <property type="entry name" value="GLCNAC TRANSFERASE"/>
    <property type="match status" value="1"/>
</dbReference>
<accession>X6NHR2</accession>
<dbReference type="AlphaFoldDB" id="X6NHR2"/>
<proteinExistence type="predicted"/>